<dbReference type="AlphaFoldDB" id="A0A7S0N7T3"/>
<feature type="compositionally biased region" description="Low complexity" evidence="1">
    <location>
        <begin position="189"/>
        <end position="199"/>
    </location>
</feature>
<reference evidence="2" key="1">
    <citation type="submission" date="2021-01" db="EMBL/GenBank/DDBJ databases">
        <authorList>
            <person name="Corre E."/>
            <person name="Pelletier E."/>
            <person name="Niang G."/>
            <person name="Scheremetjew M."/>
            <person name="Finn R."/>
            <person name="Kale V."/>
            <person name="Holt S."/>
            <person name="Cochrane G."/>
            <person name="Meng A."/>
            <person name="Brown T."/>
            <person name="Cohen L."/>
        </authorList>
    </citation>
    <scope>NUCLEOTIDE SEQUENCE</scope>
    <source>
        <strain evidence="2">CCMP722</strain>
    </source>
</reference>
<feature type="region of interest" description="Disordered" evidence="1">
    <location>
        <begin position="1"/>
        <end position="202"/>
    </location>
</feature>
<feature type="compositionally biased region" description="Basic and acidic residues" evidence="1">
    <location>
        <begin position="136"/>
        <end position="155"/>
    </location>
</feature>
<feature type="compositionally biased region" description="Polar residues" evidence="1">
    <location>
        <begin position="29"/>
        <end position="74"/>
    </location>
</feature>
<proteinExistence type="predicted"/>
<dbReference type="EMBL" id="HBFA01012445">
    <property type="protein sequence ID" value="CAD8660689.1"/>
    <property type="molecule type" value="Transcribed_RNA"/>
</dbReference>
<sequence length="229" mass="24451">MYAKLRAAISASARADEELHSTEDARPSIPSSEQNHATEPASQHQPATSRLHTFASQQEHAAPTTGSHLSSVTSGPRKVSLREKLASLDVPSRAPLEEEPPLKTASPGTLPKHHRVEEAHQSAMPSPPRSAPRQVSESDRVAKSSWREDEPRWADETAEGGAATGADPSVEDILAGMMGAAPPPRPTRRFATAAAAPPRGDSCYPGRCLALPTAFPVDGEWFRRAVVPV</sequence>
<gene>
    <name evidence="2" type="ORF">POBO1169_LOCUS6494</name>
</gene>
<organism evidence="2">
    <name type="scientific">Pyramimonas obovata</name>
    <dbReference type="NCBI Taxonomy" id="1411642"/>
    <lineage>
        <taxon>Eukaryota</taxon>
        <taxon>Viridiplantae</taxon>
        <taxon>Chlorophyta</taxon>
        <taxon>Pyramimonadophyceae</taxon>
        <taxon>Pyramimonadales</taxon>
        <taxon>Pyramimonadaceae</taxon>
        <taxon>Pyramimonas</taxon>
        <taxon>Pyramimonas incertae sedis</taxon>
    </lineage>
</organism>
<evidence type="ECO:0000313" key="2">
    <source>
        <dbReference type="EMBL" id="CAD8660689.1"/>
    </source>
</evidence>
<accession>A0A7S0N7T3</accession>
<evidence type="ECO:0000256" key="1">
    <source>
        <dbReference type="SAM" id="MobiDB-lite"/>
    </source>
</evidence>
<name>A0A7S0N7T3_9CHLO</name>
<protein>
    <submittedName>
        <fullName evidence="2">Uncharacterized protein</fullName>
    </submittedName>
</protein>
<feature type="compositionally biased region" description="Basic and acidic residues" evidence="1">
    <location>
        <begin position="14"/>
        <end position="26"/>
    </location>
</feature>